<evidence type="ECO:0000313" key="12">
    <source>
        <dbReference type="Proteomes" id="UP000001038"/>
    </source>
</evidence>
<evidence type="ECO:0000256" key="6">
    <source>
        <dbReference type="ARBA" id="ARBA00023043"/>
    </source>
</evidence>
<keyword evidence="4" id="KW-0597">Phosphoprotein</keyword>
<reference evidence="11" key="2">
    <citation type="submission" date="2025-08" db="UniProtKB">
        <authorList>
            <consortium name="Ensembl"/>
        </authorList>
    </citation>
    <scope>IDENTIFICATION</scope>
    <source>
        <strain evidence="11">Hd-rR</strain>
    </source>
</reference>
<feature type="region of interest" description="Disordered" evidence="8">
    <location>
        <begin position="3462"/>
        <end position="3482"/>
    </location>
</feature>
<feature type="region of interest" description="Disordered" evidence="8">
    <location>
        <begin position="484"/>
        <end position="525"/>
    </location>
</feature>
<evidence type="ECO:0000256" key="8">
    <source>
        <dbReference type="SAM" id="MobiDB-lite"/>
    </source>
</evidence>
<feature type="region of interest" description="Disordered" evidence="8">
    <location>
        <begin position="3557"/>
        <end position="3580"/>
    </location>
</feature>
<dbReference type="GO" id="GO:0005737">
    <property type="term" value="C:cytoplasm"/>
    <property type="evidence" value="ECO:0007669"/>
    <property type="project" value="UniProtKB-SubCell"/>
</dbReference>
<keyword evidence="3" id="KW-0963">Cytoplasm</keyword>
<sequence length="4485" mass="503929">MDEKLDSPEELKKKRICRIITRDFPQYFAVVSRIKQDSNLIGPEGGVLSSTLVPQVQAVFPEGALTKKIRVGLQAQPIDVEMVRKILGNKATFSAIVTLEPRRRKFHKPITMTIPIPKSVNSDGPSTVYSGETPTLRLLCSITGGTTPAQWEDITGSTPLTFVNQCVSFTTNVSARFWLIDCRQVQESVNFGSQLYREIICVPYMAKFVIFAKTLDPIEARLRCFCMTDDKMDKTLEQQENFAEVARSRDVEVLEGKPIYADCFGNLVPLTKSGQHHVFSFYAFKENRLALFVKIRDTAQDPCGRLSFTKEPRTYRSLNLNAICNLNITLPAYSKESDSDQDGDDESEKSEKKYDESESTETFSLRTNQPLDPATLASPDLLSDMSDIRTTAVFTAYEERVEETGLEEGSSPIVVELFKERQEKVGGIKKDGQIESRSVEQQDRAKKDVYSVFEAKAFEETKKLSQTDTGMDGMTAMVSNLNKETEDHHEQRLGGTYDSQEDLTKERGEHVSVKQDGKRHPPNIKKPIRKKLREFSRCSSSEGELERMSSEESLDDDAIIKKSGLSSTSSMEPPASPVVVEAPIGSIKDKVKALQNKVEEEKIQKHTQGEGYEVMHSNITKTPAEVMPELPSIPKSPKSQTERLEEIMSVKELMKAFQTGQDPSKCKSGLFEHKAEHFHYDKMSTSEPTHSKQLEEVEQSLAYDPISQLQTNEHTIFHEQNDQNKPNNADITEEMESLVKPSMEEKAPNGKKVTFAETTEYVDGGYGPQTEVADNCVLPEKESLSVKELMKMFQAERETMEITPQPLKLDALATHITATQSKETPLLEETLQEPKSHVEAQRPTTFSSTSDSILCDFRESEAPPESFVRYGSDISVFISDDNSLEKTVHFAETLPCDPVPVTPQRDEPEESSVSVKNLLKAFQNEQEGQQTKQSLRREEQMSTQTEKASIMHQEIGDRKSDHTDLINQSQMLNTDQSPSVSEPSFAQTMQNSERLITTIETELHLLKTKSESFEGSGEVQKTEQNTSMPFQTQLSGNKNMNLEAQTVTLQKEITCESQQGSVIPTFGVTIKVADKMQFDDRRISPERDKPDMPQSSLSRMQLEEPLMNIARSLSDDYQISPDRKNSEDFSSFIRAELEESPEYQLFKRRSTATDINYQLGTLGEETPIDDSDTNPELLYSSCFKDNTSSGSYKQEWLAKSSETIVQKTSRYSSEEKESSEELKPIYQMPNEMFSYHEATKEDYCVPADKENTFQASEKDKAAEHKSREQRTEMAIKEQSLLEICKGTKMFGQKSTAGKDIKGSLLNEELGQCLQVSPIKSQQSQKNIYRDNFQETITTQETDEEIATKISPKEEKTKMHGAALEKTLPKQGDILGSFDQMIHTKVCTSSSAFDENKKSPEVQEQTQTIAVKMGPTVPFEPPFEEDIEKITELSTNEKTMSGMLSLLKSDLDECFSENTMTRQCQLEDDLVDERHIEVKLPSKHLQDNVLKEVHENWQSSKSQFEKPPTEPQSETTFKQVCLEGDAYHQSSTNRKNISGILSLTDPSEDKVVNELLEKVEVSIKEKAQSTVSDTLFQQVLVEREVYYKPSTTEKTMSAVLSQERPVVRQTLSEQDLIHESYKETKLTTNDLDDKEGGDASDYAETNEVGVAQVAQRSVSETLFQENVIERHDQSEHIKGEKNMSGGLSHLSSDLDEYLKERPVVRQTLSEQDLIHESYKETKLTTNDLDDKEGGHASDYAETDEICVVQVAQRSVSETLFQENINKRQEQSEHIKGEKNMSGVLSHLSSDLDEYLKERPVVRQKLSEQDLIHESYKETQLTTNDLDDKEGGDASDYAETGEVGVAQVAQRSVSETLFQENVIERHDQSEHIKGEKNMSGVLSHLSSDLDEYLKERPVLRQTLSEQDLIHESYKETKLTTNDLEDKEVGDASGYAETDEVCVAQVVQRSVSETLFQENIIERHDQSEHIKGEKNMSGVFSHLSSDLDEYLKERPVVRQTLSEQDLIHESYKETKLTTNDLDDKEGGDASDYAETGEVGVAQVAQRSVSETLFQENVIERHDQSEHIKGEKNMSGVLSHLSSDLDEYLKERPVVRQTLSEQDLIHESYKETKLTTNDLEDKEGGDASVYPETDEVGVAQVVQRSVSETLFQENIIERHDQSEHIKGENNMSGVLSHLSSDLDEYLKERPVVRQTLSEQDLIHKSYKETKLTTNDLDDKEGGDASDYAETDEVGVAQVAQRSVSETLFQENVIERHDQSEHIKGEKNMSGVLSHLSSDLDEYLKERPVVRQTLSEQDLIHESYKETKLTTNDLDHKEGGHASDYAETDEVCVVQVAQRAVSETLFQENVIKRQEQSEHIKGEKNMSGVLSHLSSDLDEYLKERPVVRQKLSEQDLIHESYKETKLTTNNLEDKEGGDASVYPETDEVGVAQVAQRSVSETLFQENVIERHDQSEHIKGEKNMSGVLSHLSSDLDEYFKERPVVRQTLSEQDLIHESYKETKLTTNNLDDKEGGDASDYAETDEVGVAQVAQRSVSETPFLEVVIERHDQSEQIKGEKNMSGMFSHMSSDLDEYLKERPVVRQTVSEEDVKQEIYKETKLVTVSLDDKKGQDSSECLQTNKTVIEGEAQRSAFETLFQQVTEKHVQCEQITTENMQSHLTGDLDRYLKERPIIKKNITESNVGEEICTKTILAVDNVEDKVAEVTCETLEPDEVAVDELSQSSISDIPFDQIVIEGTLHHQQSEKDMTGILSLLSTDLDVNLKEKPLNLERCADESLIHNECQETFLKCDNIETQMEKELNEDPDTDVVEVEELVAGLVADNVLQQVSAKTQAQDECSPIEKNMSNLVSLLSKPDKPETKASHPFEDLVHETFKETTQPEDCKIEQDMVSSKPYRSDSGDLNKTMFKEIERQTYVDEDDGCNIESCETWEVDTSFRKAALYTHSTEETVNNSKSNATLYDDEVDVNVDGFHSVHKTQEPSSYVALQRPAGLENLTCMPFDEPDKDLFNQDSLESSPVLEDQSSKKSPDSIEPSPTKDSPCQDSLESSPTLTKDAQIHEPFKTAVYEDYASQLKACFPYETYVYTDTCEDEKENSPRIPLTDSTDGTSYGNMCSIESLESRQKSLSADDGEDEITSKQFTPEEKMFKMAVKIKMFEEMEQESKVKTEIHEDSISASYGDAYKDDDRDLRSDSIAYSSSQAIQQSSSETSETHPQHEKMDNLCFKAETVDQLQQRTTQSADILLYSTTPFKEKTDGDKEDAPTLLVKKGSEILKDKTTPMIYTVTEKHLSGFVANESPMMTQGSGFVSESQTTVCTTEVEEVKEQKDPGQKTPEKYPDQATNSERSPNPFQFQEGKLFEMTRGGAIDMTRRTFDDRGEGFGFFHFGEHQMEENVPEEFVEDFTKSSQRTDSKPGAKSILTDFQLVSPSAARSLTTTHIEAGDMEGLGLGYLDTTVADLQSDTTAATQLDAEKPFLESSSSDDDDLDDEEDQCSVIEMTFSAAHFDTLGNDQDSPQPIIPGSSISESMKVKDLQVSVLEAVNRKAERKLKSDRKTRSEGGDIKKQFYRKGPSYSDCSQSTGMSEFSPSKVTPLMQENLEACSPLQKALPHLDTTDKSVRSSFETDNRSSSSHKSSDSVVFTYDTQASHGSDSDSNQLPVKHPSCGAEDVFESRATWDDTVETQMQRIVDDQTPEHTPVYWQDNADRKEETLTIIADLLGFSWTELAKELEFSEDDIQLVRTQNPSSLQEQSHALLQRWVEREGKHATEECLIRRLTKINRMDIVHLIETQMNKSVQEQTSRTYAEIEKTLDHSEVSVALSSVQQDTDSPRIVRRIESDGRPPPAVSEEDLSVASLLDIPSWAEPTGHIHSESMHGDLLEDVEITHELSPNLWNPEDDASKEHASYNTSDEQLSSASCKTVHSQSSKEKNVKLEQNQCFPIDMGVWACDSNTSGTSNIELAPQGCLVQTEIQPYNLFATPTTSSQMKEKHILTSGPGGNYDSAEPTSAAPDSQDSSDILAIMSLESPNSPSSLKFGSPGNLEPILSDLKEVKLEFRSEKHELPSSNMPAKINKFEDVCFEGIVEDPGTSTSSVAQMAEDNTDDTVIPGTRKASGSSFGISKDSPELSSMTSKSTQRFEEEKESMWSSGTDETSIQRIQDQHLWYRTSTDTLSSQSLSDLSPETVTTVRHFSFEELMSNQSSVNSEISSDDDKSRNCTQHSDETMVDEEEWHDLESVSVKQKTEKTSPSFDEENGIPLGYAEPASASKDRPHMHLAYNEGHSDPESYLDCKQKVSDSSETDPDRASLAQTSRQKVLLSSGSEDYEDAFMVHEGPCGVLKESGAYPSETSDEEIPMRVASKLPGTYDTNESLKRADEMSHLTTRSVTEETYKNENGHAIVKKVTRRVVRKCVSTNGEEHDGKSVEGVAHGSDLGCNRKVKSEGDHAEDLPSPRQQTADTVSRKETTDSRIETTTTSQNDQSLASHFPPTQHDVTEL</sequence>
<feature type="compositionally biased region" description="Acidic residues" evidence="8">
    <location>
        <begin position="339"/>
        <end position="348"/>
    </location>
</feature>
<dbReference type="SMART" id="SM00005">
    <property type="entry name" value="DEATH"/>
    <property type="match status" value="1"/>
</dbReference>
<dbReference type="GO" id="GO:0007165">
    <property type="term" value="P:signal transduction"/>
    <property type="evidence" value="ECO:0007669"/>
    <property type="project" value="InterPro"/>
</dbReference>
<feature type="compositionally biased region" description="Low complexity" evidence="8">
    <location>
        <begin position="4188"/>
        <end position="4197"/>
    </location>
</feature>
<feature type="compositionally biased region" description="Polar residues" evidence="8">
    <location>
        <begin position="3332"/>
        <end position="3343"/>
    </location>
</feature>
<feature type="region of interest" description="Disordered" evidence="8">
    <location>
        <begin position="3812"/>
        <end position="3842"/>
    </location>
</feature>
<dbReference type="PROSITE" id="PS50017">
    <property type="entry name" value="DEATH_DOMAIN"/>
    <property type="match status" value="1"/>
</dbReference>
<reference evidence="11 12" key="1">
    <citation type="journal article" date="2007" name="Nature">
        <title>The medaka draft genome and insights into vertebrate genome evolution.</title>
        <authorList>
            <person name="Kasahara M."/>
            <person name="Naruse K."/>
            <person name="Sasaki S."/>
            <person name="Nakatani Y."/>
            <person name="Qu W."/>
            <person name="Ahsan B."/>
            <person name="Yamada T."/>
            <person name="Nagayasu Y."/>
            <person name="Doi K."/>
            <person name="Kasai Y."/>
            <person name="Jindo T."/>
            <person name="Kobayashi D."/>
            <person name="Shimada A."/>
            <person name="Toyoda A."/>
            <person name="Kuroki Y."/>
            <person name="Fujiyama A."/>
            <person name="Sasaki T."/>
            <person name="Shimizu A."/>
            <person name="Asakawa S."/>
            <person name="Shimizu N."/>
            <person name="Hashimoto S."/>
            <person name="Yang J."/>
            <person name="Lee Y."/>
            <person name="Matsushima K."/>
            <person name="Sugano S."/>
            <person name="Sakaizumi M."/>
            <person name="Narita T."/>
            <person name="Ohishi K."/>
            <person name="Haga S."/>
            <person name="Ohta F."/>
            <person name="Nomoto H."/>
            <person name="Nogata K."/>
            <person name="Morishita T."/>
            <person name="Endo T."/>
            <person name="Shin-I T."/>
            <person name="Takeda H."/>
            <person name="Morishita S."/>
            <person name="Kohara Y."/>
        </authorList>
    </citation>
    <scope>NUCLEOTIDE SEQUENCE [LARGE SCALE GENOMIC DNA]</scope>
    <source>
        <strain evidence="11 12">Hd-rR</strain>
    </source>
</reference>
<dbReference type="FunFam" id="2.60.40.2660:FF:000001">
    <property type="entry name" value="Ankyrin-3 isoform 2"/>
    <property type="match status" value="1"/>
</dbReference>
<feature type="region of interest" description="Disordered" evidence="8">
    <location>
        <begin position="334"/>
        <end position="379"/>
    </location>
</feature>
<evidence type="ECO:0000256" key="5">
    <source>
        <dbReference type="ARBA" id="ARBA00022737"/>
    </source>
</evidence>
<feature type="compositionally biased region" description="Basic and acidic residues" evidence="8">
    <location>
        <begin position="502"/>
        <end position="519"/>
    </location>
</feature>
<dbReference type="Bgee" id="ENSORLG00000024792">
    <property type="expression patterns" value="Expressed in bone element and 9 other cell types or tissues"/>
</dbReference>
<dbReference type="InterPro" id="IPR040745">
    <property type="entry name" value="Ankyrin_UPA"/>
</dbReference>
<proteinExistence type="predicted"/>
<dbReference type="SUPFAM" id="SSF47986">
    <property type="entry name" value="DEATH domain"/>
    <property type="match status" value="1"/>
</dbReference>
<feature type="region of interest" description="Disordered" evidence="8">
    <location>
        <begin position="3976"/>
        <end position="4005"/>
    </location>
</feature>
<evidence type="ECO:0000259" key="9">
    <source>
        <dbReference type="PROSITE" id="PS50017"/>
    </source>
</evidence>
<organism evidence="11 12">
    <name type="scientific">Oryzias latipes</name>
    <name type="common">Japanese rice fish</name>
    <name type="synonym">Japanese killifish</name>
    <dbReference type="NCBI Taxonomy" id="8090"/>
    <lineage>
        <taxon>Eukaryota</taxon>
        <taxon>Metazoa</taxon>
        <taxon>Chordata</taxon>
        <taxon>Craniata</taxon>
        <taxon>Vertebrata</taxon>
        <taxon>Euteleostomi</taxon>
        <taxon>Actinopterygii</taxon>
        <taxon>Neopterygii</taxon>
        <taxon>Teleostei</taxon>
        <taxon>Neoteleostei</taxon>
        <taxon>Acanthomorphata</taxon>
        <taxon>Ovalentaria</taxon>
        <taxon>Atherinomorphae</taxon>
        <taxon>Beloniformes</taxon>
        <taxon>Adrianichthyidae</taxon>
        <taxon>Oryziinae</taxon>
        <taxon>Oryzias</taxon>
    </lineage>
</organism>
<accession>A0A3B3I8W9</accession>
<feature type="compositionally biased region" description="Polar residues" evidence="8">
    <location>
        <begin position="3030"/>
        <end position="3047"/>
    </location>
</feature>
<feature type="compositionally biased region" description="Basic and acidic residues" evidence="8">
    <location>
        <begin position="4449"/>
        <end position="4459"/>
    </location>
</feature>
<feature type="compositionally biased region" description="Basic and acidic residues" evidence="8">
    <location>
        <begin position="3313"/>
        <end position="3330"/>
    </location>
</feature>
<dbReference type="Pfam" id="PF00531">
    <property type="entry name" value="Death"/>
    <property type="match status" value="1"/>
</dbReference>
<protein>
    <recommendedName>
        <fullName evidence="13">Ankyrin-2</fullName>
    </recommendedName>
</protein>
<feature type="region of interest" description="Disordered" evidence="8">
    <location>
        <begin position="3296"/>
        <end position="3343"/>
    </location>
</feature>
<comment type="subcellular location">
    <subcellularLocation>
        <location evidence="2">Cytoplasm</location>
    </subcellularLocation>
    <subcellularLocation>
        <location evidence="1">Membrane</location>
    </subcellularLocation>
</comment>
<feature type="compositionally biased region" description="Basic and acidic residues" evidence="8">
    <location>
        <begin position="4270"/>
        <end position="4294"/>
    </location>
</feature>
<dbReference type="Ensembl" id="ENSORLT00000027305.1">
    <property type="protein sequence ID" value="ENSORLP00000040577.1"/>
    <property type="gene ID" value="ENSORLG00000024792.1"/>
</dbReference>
<feature type="compositionally biased region" description="Polar residues" evidence="8">
    <location>
        <begin position="4297"/>
        <end position="4308"/>
    </location>
</feature>
<feature type="region of interest" description="Disordered" evidence="8">
    <location>
        <begin position="4402"/>
        <end position="4485"/>
    </location>
</feature>
<feature type="region of interest" description="Disordered" evidence="8">
    <location>
        <begin position="4188"/>
        <end position="4308"/>
    </location>
</feature>
<feature type="compositionally biased region" description="Low complexity" evidence="8">
    <location>
        <begin position="3300"/>
        <end position="3310"/>
    </location>
</feature>
<dbReference type="Gene3D" id="2.60.40.2660">
    <property type="match status" value="1"/>
</dbReference>
<feature type="compositionally biased region" description="Basic and acidic residues" evidence="8">
    <location>
        <begin position="4428"/>
        <end position="4439"/>
    </location>
</feature>
<feature type="region of interest" description="Disordered" evidence="8">
    <location>
        <begin position="4093"/>
        <end position="4143"/>
    </location>
</feature>
<reference evidence="11" key="3">
    <citation type="submission" date="2025-09" db="UniProtKB">
        <authorList>
            <consortium name="Ensembl"/>
        </authorList>
    </citation>
    <scope>IDENTIFICATION</scope>
    <source>
        <strain evidence="11">Hd-rR</strain>
    </source>
</reference>
<dbReference type="FunFam" id="1.10.533.10:FF:000002">
    <property type="entry name" value="Ankyrin-3 isoform 2"/>
    <property type="match status" value="1"/>
</dbReference>
<feature type="compositionally biased region" description="Polar residues" evidence="8">
    <location>
        <begin position="3896"/>
        <end position="3915"/>
    </location>
</feature>
<dbReference type="Proteomes" id="UP000001038">
    <property type="component" value="Chromosome 1"/>
</dbReference>
<dbReference type="Gene3D" id="2.60.220.30">
    <property type="match status" value="2"/>
</dbReference>
<feature type="domain" description="Death" evidence="9">
    <location>
        <begin position="3699"/>
        <end position="3783"/>
    </location>
</feature>
<evidence type="ECO:0000259" key="10">
    <source>
        <dbReference type="PROSITE" id="PS51145"/>
    </source>
</evidence>
<dbReference type="InterPro" id="IPR011029">
    <property type="entry name" value="DEATH-like_dom_sf"/>
</dbReference>
<feature type="compositionally biased region" description="Basic and acidic residues" evidence="8">
    <location>
        <begin position="4200"/>
        <end position="4213"/>
    </location>
</feature>
<dbReference type="InterPro" id="IPR051165">
    <property type="entry name" value="Multifunctional_ANK_Repeat"/>
</dbReference>
<feature type="region of interest" description="Disordered" evidence="8">
    <location>
        <begin position="3597"/>
        <end position="3629"/>
    </location>
</feature>
<evidence type="ECO:0000313" key="11">
    <source>
        <dbReference type="Ensembl" id="ENSORLP00000040577.1"/>
    </source>
</evidence>
<feature type="compositionally biased region" description="Low complexity" evidence="8">
    <location>
        <begin position="3189"/>
        <end position="3202"/>
    </location>
</feature>
<feature type="compositionally biased region" description="Polar residues" evidence="8">
    <location>
        <begin position="4116"/>
        <end position="4125"/>
    </location>
</feature>
<dbReference type="GO" id="GO:0016020">
    <property type="term" value="C:membrane"/>
    <property type="evidence" value="ECO:0007669"/>
    <property type="project" value="UniProtKB-SubCell"/>
</dbReference>
<evidence type="ECO:0000256" key="3">
    <source>
        <dbReference type="ARBA" id="ARBA00022490"/>
    </source>
</evidence>
<feature type="region of interest" description="Disordered" evidence="8">
    <location>
        <begin position="3189"/>
        <end position="3210"/>
    </location>
</feature>
<dbReference type="InterPro" id="IPR000906">
    <property type="entry name" value="ZU5_dom"/>
</dbReference>
<feature type="region of interest" description="Disordered" evidence="8">
    <location>
        <begin position="2995"/>
        <end position="3048"/>
    </location>
</feature>
<feature type="compositionally biased region" description="Basic and acidic residues" evidence="8">
    <location>
        <begin position="3819"/>
        <end position="3831"/>
    </location>
</feature>
<dbReference type="InterPro" id="IPR000488">
    <property type="entry name" value="Death_dom"/>
</dbReference>
<dbReference type="PROSITE" id="PS51145">
    <property type="entry name" value="ZU5"/>
    <property type="match status" value="1"/>
</dbReference>
<dbReference type="PANTHER" id="PTHR24123">
    <property type="entry name" value="ANKYRIN REPEAT-CONTAINING"/>
    <property type="match status" value="1"/>
</dbReference>
<feature type="compositionally biased region" description="Polar residues" evidence="8">
    <location>
        <begin position="3566"/>
        <end position="3580"/>
    </location>
</feature>
<dbReference type="Pfam" id="PF17809">
    <property type="entry name" value="UPA_2"/>
    <property type="match status" value="1"/>
</dbReference>
<feature type="region of interest" description="Disordered" evidence="8">
    <location>
        <begin position="3082"/>
        <end position="3104"/>
    </location>
</feature>
<evidence type="ECO:0000256" key="1">
    <source>
        <dbReference type="ARBA" id="ARBA00004370"/>
    </source>
</evidence>
<name>A0A3B3I8W9_ORYLA</name>
<keyword evidence="7" id="KW-0472">Membrane</keyword>
<keyword evidence="6" id="KW-0040">ANK repeat</keyword>
<keyword evidence="12" id="KW-1185">Reference proteome</keyword>
<dbReference type="PANTHER" id="PTHR24123:SF49">
    <property type="entry name" value="ANKYRIN-2-LIKE ISOFORM X1"/>
    <property type="match status" value="1"/>
</dbReference>
<dbReference type="Gene3D" id="1.10.533.10">
    <property type="entry name" value="Death Domain, Fas"/>
    <property type="match status" value="1"/>
</dbReference>
<keyword evidence="5" id="KW-0677">Repeat</keyword>
<dbReference type="GeneTree" id="ENSGT00940000155279"/>
<evidence type="ECO:0000256" key="7">
    <source>
        <dbReference type="ARBA" id="ARBA00023136"/>
    </source>
</evidence>
<feature type="compositionally biased region" description="Acidic residues" evidence="8">
    <location>
        <begin position="3472"/>
        <end position="3482"/>
    </location>
</feature>
<feature type="compositionally biased region" description="Basic and acidic residues" evidence="8">
    <location>
        <begin position="3604"/>
        <end position="3618"/>
    </location>
</feature>
<dbReference type="CDD" id="cd08317">
    <property type="entry name" value="Death_ank"/>
    <property type="match status" value="1"/>
</dbReference>
<feature type="region of interest" description="Disordered" evidence="8">
    <location>
        <begin position="3881"/>
        <end position="3921"/>
    </location>
</feature>
<dbReference type="FunFam" id="2.60.220.30:FF:000001">
    <property type="entry name" value="Ankyrin-3 isoform 2"/>
    <property type="match status" value="1"/>
</dbReference>
<evidence type="ECO:0000256" key="2">
    <source>
        <dbReference type="ARBA" id="ARBA00004496"/>
    </source>
</evidence>
<evidence type="ECO:0008006" key="13">
    <source>
        <dbReference type="Google" id="ProtNLM"/>
    </source>
</evidence>
<feature type="compositionally biased region" description="Polar residues" evidence="8">
    <location>
        <begin position="3095"/>
        <end position="3104"/>
    </location>
</feature>
<evidence type="ECO:0000256" key="4">
    <source>
        <dbReference type="ARBA" id="ARBA00022553"/>
    </source>
</evidence>
<feature type="domain" description="ZU5" evidence="10">
    <location>
        <begin position="35"/>
        <end position="183"/>
    </location>
</feature>